<reference evidence="4" key="1">
    <citation type="submission" date="2016-11" db="EMBL/GenBank/DDBJ databases">
        <authorList>
            <person name="Varghese N."/>
            <person name="Submissions S."/>
        </authorList>
    </citation>
    <scope>NUCLEOTIDE SEQUENCE [LARGE SCALE GENOMIC DNA]</scope>
    <source>
        <strain evidence="4">DSM 16219</strain>
    </source>
</reference>
<keyword evidence="4" id="KW-1185">Reference proteome</keyword>
<dbReference type="Gene3D" id="3.40.50.720">
    <property type="entry name" value="NAD(P)-binding Rossmann-like Domain"/>
    <property type="match status" value="1"/>
</dbReference>
<dbReference type="PANTHER" id="PTHR43000">
    <property type="entry name" value="DTDP-D-GLUCOSE 4,6-DEHYDRATASE-RELATED"/>
    <property type="match status" value="1"/>
</dbReference>
<dbReference type="STRING" id="1121393.SAMN02745216_03329"/>
<feature type="domain" description="NAD-dependent epimerase/dehydratase" evidence="2">
    <location>
        <begin position="11"/>
        <end position="244"/>
    </location>
</feature>
<dbReference type="RefSeq" id="WP_073477392.1">
    <property type="nucleotide sequence ID" value="NZ_FQZU01000023.1"/>
</dbReference>
<comment type="similarity">
    <text evidence="1">Belongs to the NAD(P)-dependent epimerase/dehydratase family.</text>
</comment>
<dbReference type="CDD" id="cd05252">
    <property type="entry name" value="CDP_GD_SDR_e"/>
    <property type="match status" value="1"/>
</dbReference>
<sequence length="354" mass="38964">MTDRFYKNKRIFLTGHTGFKGAWLSLWLLEAGAEVMGYALAPPTQPSLFSLAGLEDRMQSVTGDIRDPDALTNSMKQFQPDVVIHMAAQSLVREGYSDPVGTFSTNVMGTVNLLEAVRSADSVRAVVNVTTDKCYENKEWHWGYRENDRLGGHDPYAGSKACAELVSQSYAKSYFDAPGAAALATVRAGNVIGGGDFAKDRLIPDAVRAAQAGAPVEVRSPGAVRPWQHVLEPLRGYLMLARNLYEQGAQCAGAWNFGPSLEDCQPVAWILDRFLDAMGHEPGWTGSEGDHPKESIFLRLDSSKAKLDLGWTPRLDISQSLRLTAEWYANFLAGDQSPLDYTIKQIREYVQGEL</sequence>
<evidence type="ECO:0000256" key="1">
    <source>
        <dbReference type="ARBA" id="ARBA00007637"/>
    </source>
</evidence>
<organism evidence="3 4">
    <name type="scientific">Desulfatibacillum alkenivorans DSM 16219</name>
    <dbReference type="NCBI Taxonomy" id="1121393"/>
    <lineage>
        <taxon>Bacteria</taxon>
        <taxon>Pseudomonadati</taxon>
        <taxon>Thermodesulfobacteriota</taxon>
        <taxon>Desulfobacteria</taxon>
        <taxon>Desulfobacterales</taxon>
        <taxon>Desulfatibacillaceae</taxon>
        <taxon>Desulfatibacillum</taxon>
    </lineage>
</organism>
<evidence type="ECO:0000313" key="3">
    <source>
        <dbReference type="EMBL" id="SHK36870.1"/>
    </source>
</evidence>
<name>A0A1M6RWQ4_9BACT</name>
<gene>
    <name evidence="3" type="ORF">SAMN02745216_03329</name>
</gene>
<dbReference type="OrthoDB" id="9779041at2"/>
<dbReference type="Gene3D" id="3.90.25.10">
    <property type="entry name" value="UDP-galactose 4-epimerase, domain 1"/>
    <property type="match status" value="1"/>
</dbReference>
<dbReference type="Proteomes" id="UP000183994">
    <property type="component" value="Unassembled WGS sequence"/>
</dbReference>
<dbReference type="InterPro" id="IPR013445">
    <property type="entry name" value="CDP_4_6_deHydtase"/>
</dbReference>
<dbReference type="InterPro" id="IPR036291">
    <property type="entry name" value="NAD(P)-bd_dom_sf"/>
</dbReference>
<dbReference type="Pfam" id="PF01370">
    <property type="entry name" value="Epimerase"/>
    <property type="match status" value="1"/>
</dbReference>
<dbReference type="SUPFAM" id="SSF51735">
    <property type="entry name" value="NAD(P)-binding Rossmann-fold domains"/>
    <property type="match status" value="1"/>
</dbReference>
<proteinExistence type="inferred from homology"/>
<dbReference type="AlphaFoldDB" id="A0A1M6RWQ4"/>
<evidence type="ECO:0000259" key="2">
    <source>
        <dbReference type="Pfam" id="PF01370"/>
    </source>
</evidence>
<evidence type="ECO:0000313" key="4">
    <source>
        <dbReference type="Proteomes" id="UP000183994"/>
    </source>
</evidence>
<accession>A0A1M6RWQ4</accession>
<dbReference type="NCBIfam" id="TIGR02622">
    <property type="entry name" value="CDP_4_6_dhtase"/>
    <property type="match status" value="1"/>
</dbReference>
<dbReference type="InterPro" id="IPR001509">
    <property type="entry name" value="Epimerase_deHydtase"/>
</dbReference>
<protein>
    <submittedName>
        <fullName evidence="3">CDP-glucose 4,6-dehydratase</fullName>
    </submittedName>
</protein>
<dbReference type="EMBL" id="FQZU01000023">
    <property type="protein sequence ID" value="SHK36870.1"/>
    <property type="molecule type" value="Genomic_DNA"/>
</dbReference>